<dbReference type="InterPro" id="IPR047124">
    <property type="entry name" value="HI_0220.2"/>
</dbReference>
<protein>
    <submittedName>
        <fullName evidence="2">Uracil-DNA glycosylase</fullName>
    </submittedName>
</protein>
<dbReference type="SMART" id="SM00986">
    <property type="entry name" value="UDG"/>
    <property type="match status" value="1"/>
</dbReference>
<dbReference type="AlphaFoldDB" id="A0A1G9ED18"/>
<evidence type="ECO:0000313" key="3">
    <source>
        <dbReference type="Proteomes" id="UP000199328"/>
    </source>
</evidence>
<keyword evidence="3" id="KW-1185">Reference proteome</keyword>
<accession>A0A1G9ED18</accession>
<dbReference type="Gene3D" id="3.40.470.10">
    <property type="entry name" value="Uracil-DNA glycosylase-like domain"/>
    <property type="match status" value="1"/>
</dbReference>
<dbReference type="InterPro" id="IPR036895">
    <property type="entry name" value="Uracil-DNA_glycosylase-like_sf"/>
</dbReference>
<evidence type="ECO:0000259" key="1">
    <source>
        <dbReference type="SMART" id="SM00986"/>
    </source>
</evidence>
<dbReference type="Pfam" id="PF03167">
    <property type="entry name" value="UDG"/>
    <property type="match status" value="1"/>
</dbReference>
<evidence type="ECO:0000313" key="2">
    <source>
        <dbReference type="EMBL" id="SDK74037.1"/>
    </source>
</evidence>
<name>A0A1G9ED18_9RHOB</name>
<reference evidence="3" key="1">
    <citation type="submission" date="2016-10" db="EMBL/GenBank/DDBJ databases">
        <authorList>
            <person name="Varghese N."/>
            <person name="Submissions S."/>
        </authorList>
    </citation>
    <scope>NUCLEOTIDE SEQUENCE [LARGE SCALE GENOMIC DNA]</scope>
    <source>
        <strain evidence="3">CGMCC 1.10789</strain>
    </source>
</reference>
<dbReference type="PANTHER" id="PTHR42160">
    <property type="entry name" value="URACIL-DNA GLYCOSYLASE SUPERFAMILY PROTEIN"/>
    <property type="match status" value="1"/>
</dbReference>
<dbReference type="EMBL" id="FNFV01000004">
    <property type="protein sequence ID" value="SDK74037.1"/>
    <property type="molecule type" value="Genomic_DNA"/>
</dbReference>
<dbReference type="RefSeq" id="WP_092500608.1">
    <property type="nucleotide sequence ID" value="NZ_FNFV01000004.1"/>
</dbReference>
<dbReference type="Proteomes" id="UP000199328">
    <property type="component" value="Unassembled WGS sequence"/>
</dbReference>
<dbReference type="InterPro" id="IPR005122">
    <property type="entry name" value="Uracil-DNA_glycosylase-like"/>
</dbReference>
<dbReference type="STRING" id="990712.SAMN05216257_104257"/>
<sequence>MQPATAAEWLDTLKAEIRRCRHCAARFAATATAHEPRPVVWFGATARILIVGQAPGMRVHEAGVPFRDPSGDRLREWMGVDEATFYDISRIAIVPMAFCFPGYDGRGADLPPPPDCARKWRQRVMEALPRPRLTLLIGGHAQRWHLGREAARAGVTRTVANWRACAPDVLPLPHPSWRNTAWLNRNPWFAEELIPELRRRVKEALAT</sequence>
<dbReference type="SUPFAM" id="SSF52141">
    <property type="entry name" value="Uracil-DNA glycosylase-like"/>
    <property type="match status" value="1"/>
</dbReference>
<gene>
    <name evidence="2" type="ORF">SAMN05216257_104257</name>
</gene>
<dbReference type="PANTHER" id="PTHR42160:SF1">
    <property type="entry name" value="URACIL-DNA GLYCOSYLASE SUPERFAMILY PROTEIN"/>
    <property type="match status" value="1"/>
</dbReference>
<dbReference type="OrthoDB" id="9789139at2"/>
<feature type="domain" description="Uracil-DNA glycosylase-like" evidence="1">
    <location>
        <begin position="39"/>
        <end position="198"/>
    </location>
</feature>
<proteinExistence type="predicted"/>
<dbReference type="SMART" id="SM00987">
    <property type="entry name" value="UreE_C"/>
    <property type="match status" value="1"/>
</dbReference>
<organism evidence="2 3">
    <name type="scientific">Meinhardsimonia xiamenensis</name>
    <dbReference type="NCBI Taxonomy" id="990712"/>
    <lineage>
        <taxon>Bacteria</taxon>
        <taxon>Pseudomonadati</taxon>
        <taxon>Pseudomonadota</taxon>
        <taxon>Alphaproteobacteria</taxon>
        <taxon>Rhodobacterales</taxon>
        <taxon>Paracoccaceae</taxon>
        <taxon>Meinhardsimonia</taxon>
    </lineage>
</organism>
<dbReference type="CDD" id="cd10033">
    <property type="entry name" value="UDG_like"/>
    <property type="match status" value="1"/>
</dbReference>